<keyword evidence="1" id="KW-0645">Protease</keyword>
<keyword evidence="1" id="KW-0482">Metalloprotease</keyword>
<keyword evidence="2" id="KW-1185">Reference proteome</keyword>
<accession>A0A8H5UHR3</accession>
<reference evidence="1 2" key="1">
    <citation type="submission" date="2020-05" db="EMBL/GenBank/DDBJ databases">
        <title>Identification and distribution of gene clusters putatively required for synthesis of sphingolipid metabolism inhibitors in phylogenetically diverse species of the filamentous fungus Fusarium.</title>
        <authorList>
            <person name="Kim H.-S."/>
            <person name="Busman M."/>
            <person name="Brown D.W."/>
            <person name="Divon H."/>
            <person name="Uhlig S."/>
            <person name="Proctor R.H."/>
        </authorList>
    </citation>
    <scope>NUCLEOTIDE SEQUENCE [LARGE SCALE GENOMIC DNA]</scope>
    <source>
        <strain evidence="1 2">NRRL 26131</strain>
    </source>
</reference>
<dbReference type="GO" id="GO:0006508">
    <property type="term" value="P:proteolysis"/>
    <property type="evidence" value="ECO:0007669"/>
    <property type="project" value="UniProtKB-KW"/>
</dbReference>
<dbReference type="Proteomes" id="UP000532311">
    <property type="component" value="Unassembled WGS sequence"/>
</dbReference>
<comment type="caution">
    <text evidence="1">The sequence shown here is derived from an EMBL/GenBank/DDBJ whole genome shotgun (WGS) entry which is preliminary data.</text>
</comment>
<sequence length="266" mass="29133">MNPSHAEALADSRPYDGIIGRAILAEAALQYHFKTQLSDEDRKKVTEFLGPVVASLKPFVMNVAPRILQGVLEPSMRLLLSHMVPESKLDNKNVRVRRSLTAEKDTGLGRKLDKKEAAFIEALMEKVGQSEVESFYSTFTTIGDVIGSAFKKAGPVLNEAAKIGLPLLLGTESEVAETKTNLKPLAHRAILAEACLQAYVSLQDDLKLGEEGLFDAMATSVKKLGPKLVKVAPFMVKFVGPVVGGLLREMQDKKKENEKRERVHGP</sequence>
<name>A0A8H5UHR3_9HYPO</name>
<dbReference type="AlphaFoldDB" id="A0A8H5UHR3"/>
<dbReference type="GO" id="GO:0008237">
    <property type="term" value="F:metallopeptidase activity"/>
    <property type="evidence" value="ECO:0007669"/>
    <property type="project" value="UniProtKB-KW"/>
</dbReference>
<gene>
    <name evidence="1" type="ORF">FGLOB1_14638</name>
</gene>
<proteinExistence type="predicted"/>
<protein>
    <submittedName>
        <fullName evidence="1">Extracellular metalloprotease</fullName>
    </submittedName>
</protein>
<organism evidence="1 2">
    <name type="scientific">Fusarium globosum</name>
    <dbReference type="NCBI Taxonomy" id="78864"/>
    <lineage>
        <taxon>Eukaryota</taxon>
        <taxon>Fungi</taxon>
        <taxon>Dikarya</taxon>
        <taxon>Ascomycota</taxon>
        <taxon>Pezizomycotina</taxon>
        <taxon>Sordariomycetes</taxon>
        <taxon>Hypocreomycetidae</taxon>
        <taxon>Hypocreales</taxon>
        <taxon>Nectriaceae</taxon>
        <taxon>Fusarium</taxon>
        <taxon>Fusarium fujikuroi species complex</taxon>
    </lineage>
</organism>
<evidence type="ECO:0000313" key="2">
    <source>
        <dbReference type="Proteomes" id="UP000532311"/>
    </source>
</evidence>
<dbReference type="EMBL" id="JAAQPF010001261">
    <property type="protein sequence ID" value="KAF5690700.1"/>
    <property type="molecule type" value="Genomic_DNA"/>
</dbReference>
<keyword evidence="1" id="KW-0378">Hydrolase</keyword>
<evidence type="ECO:0000313" key="1">
    <source>
        <dbReference type="EMBL" id="KAF5690700.1"/>
    </source>
</evidence>